<evidence type="ECO:0000313" key="5">
    <source>
        <dbReference type="Proteomes" id="UP001368270"/>
    </source>
</evidence>
<dbReference type="EMBL" id="JBBGAZ010000002">
    <property type="protein sequence ID" value="MEJ5217728.1"/>
    <property type="molecule type" value="Genomic_DNA"/>
</dbReference>
<reference evidence="4 5" key="1">
    <citation type="submission" date="2024-03" db="EMBL/GenBank/DDBJ databases">
        <title>Cognatishimia coralii sp. nov., a marine bacterium isolated from coral surrounding seawater.</title>
        <authorList>
            <person name="Liu X."/>
            <person name="Liu S."/>
            <person name="Sun H."/>
            <person name="Zhang Y."/>
        </authorList>
    </citation>
    <scope>NUCLEOTIDE SEQUENCE [LARGE SCALE GENOMIC DNA]</scope>
    <source>
        <strain evidence="4 5">D5M38</strain>
    </source>
</reference>
<comment type="caution">
    <text evidence="4">The sequence shown here is derived from an EMBL/GenBank/DDBJ whole genome shotgun (WGS) entry which is preliminary data.</text>
</comment>
<name>A0ABU8QE69_9RHOB</name>
<feature type="domain" description="Glycosyl transferase family 1" evidence="2">
    <location>
        <begin position="214"/>
        <end position="386"/>
    </location>
</feature>
<keyword evidence="1" id="KW-0808">Transferase</keyword>
<dbReference type="CDD" id="cd03818">
    <property type="entry name" value="GT4_ExpC-like"/>
    <property type="match status" value="1"/>
</dbReference>
<dbReference type="PANTHER" id="PTHR46401">
    <property type="entry name" value="GLYCOSYLTRANSFERASE WBBK-RELATED"/>
    <property type="match status" value="1"/>
</dbReference>
<sequence>MNILFIHQNFPGQFKNLAPALAARGDNCVALTLRVKKPMDWKGVRILPYQITRKPGDGVHPWLVDLNTKLHRGEACMMAAMQLKASGFTPDVIVAHPGWGESLFLRDIWPEARIGLYYELFYQANAADSGFDPEFARADDAMAAQRIRMKNVNNHLHLPLGDMGICPTDFQASSFPKAFRDRISVIHDGIDTEVAKPNPDVVFELPDGGQVTRKDQVITFVNRNLEPYRGFHVFMRALPQILRESPDAHVLIVGGEERSYGPAAPDGRTWKAIFTEEVRPQIPDADWARVQFLGKLPYDRFLSLLQVSSAHVYLTYPFVLSWSLLEAMSCGAAIVASDTAPVREVIAHGETGRLVDFFDTKALAKEIRTVLEDPQLRSELGRHARSHVVANYDLTTIALPKQLHWIDSLKKSPAGSAEPWDFKT</sequence>
<evidence type="ECO:0000313" key="4">
    <source>
        <dbReference type="EMBL" id="MEJ5217728.1"/>
    </source>
</evidence>
<gene>
    <name evidence="4" type="ORF">WG622_05720</name>
</gene>
<dbReference type="InterPro" id="IPR022623">
    <property type="entry name" value="Glyco_trans_4"/>
</dbReference>
<accession>A0ABU8QE69</accession>
<dbReference type="PANTHER" id="PTHR46401:SF2">
    <property type="entry name" value="GLYCOSYLTRANSFERASE WBBK-RELATED"/>
    <property type="match status" value="1"/>
</dbReference>
<dbReference type="Gene3D" id="3.40.50.2000">
    <property type="entry name" value="Glycogen Phosphorylase B"/>
    <property type="match status" value="2"/>
</dbReference>
<dbReference type="SUPFAM" id="SSF53756">
    <property type="entry name" value="UDP-Glycosyltransferase/glycogen phosphorylase"/>
    <property type="match status" value="1"/>
</dbReference>
<organism evidence="4 5">
    <name type="scientific">Cognatishimia coralii</name>
    <dbReference type="NCBI Taxonomy" id="3083254"/>
    <lineage>
        <taxon>Bacteria</taxon>
        <taxon>Pseudomonadati</taxon>
        <taxon>Pseudomonadota</taxon>
        <taxon>Alphaproteobacteria</taxon>
        <taxon>Rhodobacterales</taxon>
        <taxon>Paracoccaceae</taxon>
        <taxon>Cognatishimia</taxon>
    </lineage>
</organism>
<dbReference type="InterPro" id="IPR001296">
    <property type="entry name" value="Glyco_trans_1"/>
</dbReference>
<evidence type="ECO:0000259" key="3">
    <source>
        <dbReference type="Pfam" id="PF12000"/>
    </source>
</evidence>
<dbReference type="Pfam" id="PF12000">
    <property type="entry name" value="Glyco_trans_4_3"/>
    <property type="match status" value="1"/>
</dbReference>
<dbReference type="Proteomes" id="UP001368270">
    <property type="component" value="Unassembled WGS sequence"/>
</dbReference>
<dbReference type="Pfam" id="PF00534">
    <property type="entry name" value="Glycos_transf_1"/>
    <property type="match status" value="1"/>
</dbReference>
<evidence type="ECO:0000259" key="2">
    <source>
        <dbReference type="Pfam" id="PF00534"/>
    </source>
</evidence>
<keyword evidence="5" id="KW-1185">Reference proteome</keyword>
<protein>
    <submittedName>
        <fullName evidence="4">Glycosyltransferase family 4 protein</fullName>
    </submittedName>
</protein>
<dbReference type="RefSeq" id="WP_339402713.1">
    <property type="nucleotide sequence ID" value="NZ_JBBGAZ010000002.1"/>
</dbReference>
<proteinExistence type="predicted"/>
<feature type="domain" description="Glycosyl transferase family 4" evidence="3">
    <location>
        <begin position="25"/>
        <end position="194"/>
    </location>
</feature>
<evidence type="ECO:0000256" key="1">
    <source>
        <dbReference type="ARBA" id="ARBA00022679"/>
    </source>
</evidence>